<dbReference type="InterPro" id="IPR029058">
    <property type="entry name" value="AB_hydrolase_fold"/>
</dbReference>
<evidence type="ECO:0008006" key="3">
    <source>
        <dbReference type="Google" id="ProtNLM"/>
    </source>
</evidence>
<dbReference type="SUPFAM" id="SSF53474">
    <property type="entry name" value="alpha/beta-Hydrolases"/>
    <property type="match status" value="1"/>
</dbReference>
<evidence type="ECO:0000313" key="1">
    <source>
        <dbReference type="EMBL" id="GDY48261.1"/>
    </source>
</evidence>
<evidence type="ECO:0000313" key="2">
    <source>
        <dbReference type="Proteomes" id="UP000299290"/>
    </source>
</evidence>
<accession>A0A4D4KGI6</accession>
<keyword evidence="2" id="KW-1185">Reference proteome</keyword>
<reference evidence="1 2" key="1">
    <citation type="journal article" date="2020" name="Int. J. Syst. Evol. Microbiol.">
        <title>Reclassification of Streptomyces castelarensis and Streptomyces sporoclivatus as later heterotypic synonyms of Streptomyces antimycoticus.</title>
        <authorList>
            <person name="Komaki H."/>
            <person name="Tamura T."/>
        </authorList>
    </citation>
    <scope>NUCLEOTIDE SEQUENCE [LARGE SCALE GENOMIC DNA]</scope>
    <source>
        <strain evidence="1 2">NBRC 12839</strain>
    </source>
</reference>
<proteinExistence type="predicted"/>
<name>A0A4D4KGI6_9ACTN</name>
<organism evidence="1 2">
    <name type="scientific">Streptomyces antimycoticus</name>
    <dbReference type="NCBI Taxonomy" id="68175"/>
    <lineage>
        <taxon>Bacteria</taxon>
        <taxon>Bacillati</taxon>
        <taxon>Actinomycetota</taxon>
        <taxon>Actinomycetes</taxon>
        <taxon>Kitasatosporales</taxon>
        <taxon>Streptomycetaceae</taxon>
        <taxon>Streptomyces</taxon>
        <taxon>Streptomyces violaceusniger group</taxon>
    </lineage>
</organism>
<dbReference type="AlphaFoldDB" id="A0A4D4KGI6"/>
<dbReference type="EMBL" id="BJHV01000001">
    <property type="protein sequence ID" value="GDY48261.1"/>
    <property type="molecule type" value="Genomic_DNA"/>
</dbReference>
<dbReference type="Proteomes" id="UP000299290">
    <property type="component" value="Unassembled WGS sequence"/>
</dbReference>
<dbReference type="Gene3D" id="3.40.50.1820">
    <property type="entry name" value="alpha/beta hydrolase"/>
    <property type="match status" value="1"/>
</dbReference>
<protein>
    <recommendedName>
        <fullName evidence="3">Alpha/beta hydrolase</fullName>
    </recommendedName>
</protein>
<gene>
    <name evidence="1" type="ORF">SANT12839_091430</name>
</gene>
<dbReference type="RefSeq" id="WP_228053762.1">
    <property type="nucleotide sequence ID" value="NZ_BJHV01000001.1"/>
</dbReference>
<sequence>MITLYVLDVPENEGLVRQAEAMAAVDVRSVGPYFELSTDTELTIDRRATGMRHAVWYSCVAGTGGGAIITQWDKDALRVKPQVSPERLGTGRHLPVADPPAGTVISLHRLTTADGASVDGVLRTVPGAETVVSLAHPRQDVTHHPLVSELLARGAAVWTQGTRSVNNDVALVHEQALLDLAAGLSFLRDRGFAHIVTLGHSGGGALYAYYHEQAGLVGDRRVAMTPAGRPSGLVDATLPSADGAVFMAPHPGQGMLLSRLIDPSIKDEQDPLSVDPELNPFASANGFAPPPESSHYPPQFVDRYRAAQLARVERLDVVARERVAEAAQARRGDSTTDRRRAIAPRLMTIYRTDADLRCIDLSLDPNDRPYGSLFGRRPDLTNYGLVGFARQVTPEAWLSTWSALSSNAGFVRAAPGVTAPTLLVELSGDQACFPSDITEMSAALGARDLTVTRVAGTHFGGPIAKGEPTGASLAAAEMGGWLAKRFPLA</sequence>
<comment type="caution">
    <text evidence="1">The sequence shown here is derived from an EMBL/GenBank/DDBJ whole genome shotgun (WGS) entry which is preliminary data.</text>
</comment>